<reference evidence="9" key="1">
    <citation type="journal article" date="2020" name="Stud. Mycol.">
        <title>101 Dothideomycetes genomes: a test case for predicting lifestyles and emergence of pathogens.</title>
        <authorList>
            <person name="Haridas S."/>
            <person name="Albert R."/>
            <person name="Binder M."/>
            <person name="Bloem J."/>
            <person name="Labutti K."/>
            <person name="Salamov A."/>
            <person name="Andreopoulos B."/>
            <person name="Baker S."/>
            <person name="Barry K."/>
            <person name="Bills G."/>
            <person name="Bluhm B."/>
            <person name="Cannon C."/>
            <person name="Castanera R."/>
            <person name="Culley D."/>
            <person name="Daum C."/>
            <person name="Ezra D."/>
            <person name="Gonzalez J."/>
            <person name="Henrissat B."/>
            <person name="Kuo A."/>
            <person name="Liang C."/>
            <person name="Lipzen A."/>
            <person name="Lutzoni F."/>
            <person name="Magnuson J."/>
            <person name="Mondo S."/>
            <person name="Nolan M."/>
            <person name="Ohm R."/>
            <person name="Pangilinan J."/>
            <person name="Park H.-J."/>
            <person name="Ramirez L."/>
            <person name="Alfaro M."/>
            <person name="Sun H."/>
            <person name="Tritt A."/>
            <person name="Yoshinaga Y."/>
            <person name="Zwiers L.-H."/>
            <person name="Turgeon B."/>
            <person name="Goodwin S."/>
            <person name="Spatafora J."/>
            <person name="Crous P."/>
            <person name="Grigoriev I."/>
        </authorList>
    </citation>
    <scope>NUCLEOTIDE SEQUENCE</scope>
    <source>
        <strain evidence="9">CBS 480.64</strain>
    </source>
</reference>
<evidence type="ECO:0000256" key="6">
    <source>
        <dbReference type="RuleBase" id="RU362103"/>
    </source>
</evidence>
<evidence type="ECO:0000256" key="4">
    <source>
        <dbReference type="ARBA" id="ARBA00023098"/>
    </source>
</evidence>
<sequence length="591" mass="66253">MAPWSLSSEIWEEARDPAVNPEISWEAQVRLSTDLCDEEKDFLSNRRQHTVKALAKYLGVPESDVHPDDVPVIAMCGSGGGIRALVSGAGSCLAAAEDGLFDCVTYTAGVSGSCWLQTLYFTSIGQQNYAHIIKHLKDRLGQHIAYPPPLLDLLSQSPTNKYLLKGFLEKLKGVPDADFGLVDLYGLTLAARLLVPHDNIRVNDGDLKLSNQRIHTDKGNHPLPIYTAVRHEIPEEKDGRDYFQWFEWTPYEFFSEELEAGIPTWALGRKWSAGHTVWPHEGYVLPQLRVPMMMGMWGSAFCATLSHYYREVRPLLTISGLGRLDALLTDREDEMSKVHPIDPAVIPNYALGLKGRLPAACSQGLLESTHLQLMDAGMANNLPIYPLLRPGRQVDVIIAFDASADVREDNWIGVVDGYVRQRNIKGWPMGAGWPSKSKSKEETRQELEDAQAKAQEEHINASEDNSSADLGSCTVWVGTKEERGKAQKMDDATWELGERCLSSPNAGITLVYFPFLKNATVEGVDPMHDDYMSTWNFVYTPEQIEKVTRLAQVNFNEGRDQTRRTIRAVWEGKRRRRLGHEYESQLNSSIA</sequence>
<evidence type="ECO:0000256" key="7">
    <source>
        <dbReference type="SAM" id="MobiDB-lite"/>
    </source>
</evidence>
<dbReference type="GO" id="GO:0005829">
    <property type="term" value="C:cytosol"/>
    <property type="evidence" value="ECO:0007669"/>
    <property type="project" value="TreeGrafter"/>
</dbReference>
<evidence type="ECO:0000256" key="5">
    <source>
        <dbReference type="PROSITE-ProRule" id="PRU00555"/>
    </source>
</evidence>
<protein>
    <recommendedName>
        <fullName evidence="6">Lysophospholipase</fullName>
        <ecNumber evidence="6">3.1.1.5</ecNumber>
    </recommendedName>
</protein>
<dbReference type="GO" id="GO:0046475">
    <property type="term" value="P:glycerophospholipid catabolic process"/>
    <property type="evidence" value="ECO:0007669"/>
    <property type="project" value="TreeGrafter"/>
</dbReference>
<dbReference type="EMBL" id="MU006038">
    <property type="protein sequence ID" value="KAF2857541.1"/>
    <property type="molecule type" value="Genomic_DNA"/>
</dbReference>
<dbReference type="SUPFAM" id="SSF52151">
    <property type="entry name" value="FabD/lysophospholipase-like"/>
    <property type="match status" value="1"/>
</dbReference>
<evidence type="ECO:0000313" key="9">
    <source>
        <dbReference type="EMBL" id="KAF2857541.1"/>
    </source>
</evidence>
<keyword evidence="10" id="KW-1185">Reference proteome</keyword>
<comment type="catalytic activity">
    <reaction evidence="6">
        <text>a 1-acyl-sn-glycero-3-phosphocholine + H2O = sn-glycerol 3-phosphocholine + a fatty acid + H(+)</text>
        <dbReference type="Rhea" id="RHEA:15177"/>
        <dbReference type="ChEBI" id="CHEBI:15377"/>
        <dbReference type="ChEBI" id="CHEBI:15378"/>
        <dbReference type="ChEBI" id="CHEBI:16870"/>
        <dbReference type="ChEBI" id="CHEBI:28868"/>
        <dbReference type="ChEBI" id="CHEBI:58168"/>
        <dbReference type="EC" id="3.1.1.5"/>
    </reaction>
</comment>
<dbReference type="PANTHER" id="PTHR10728">
    <property type="entry name" value="CYTOSOLIC PHOSPHOLIPASE A2"/>
    <property type="match status" value="1"/>
</dbReference>
<dbReference type="Pfam" id="PF01735">
    <property type="entry name" value="PLA2_B"/>
    <property type="match status" value="1"/>
</dbReference>
<dbReference type="PROSITE" id="PS51210">
    <property type="entry name" value="PLA2C"/>
    <property type="match status" value="1"/>
</dbReference>
<keyword evidence="4 5" id="KW-0443">Lipid metabolism</keyword>
<dbReference type="InterPro" id="IPR016035">
    <property type="entry name" value="Acyl_Trfase/lysoPLipase"/>
</dbReference>
<dbReference type="InterPro" id="IPR002642">
    <property type="entry name" value="LysoPLipase_cat_dom"/>
</dbReference>
<feature type="compositionally biased region" description="Basic and acidic residues" evidence="7">
    <location>
        <begin position="438"/>
        <end position="461"/>
    </location>
</feature>
<comment type="similarity">
    <text evidence="1 6">Belongs to the lysophospholipase family.</text>
</comment>
<gene>
    <name evidence="9" type="ORF">K470DRAFT_266744</name>
</gene>
<dbReference type="GO" id="GO:0004623">
    <property type="term" value="F:phospholipase A2 activity"/>
    <property type="evidence" value="ECO:0007669"/>
    <property type="project" value="TreeGrafter"/>
</dbReference>
<feature type="domain" description="PLA2c" evidence="8">
    <location>
        <begin position="21"/>
        <end position="591"/>
    </location>
</feature>
<evidence type="ECO:0000259" key="8">
    <source>
        <dbReference type="PROSITE" id="PS51210"/>
    </source>
</evidence>
<organism evidence="9 10">
    <name type="scientific">Piedraia hortae CBS 480.64</name>
    <dbReference type="NCBI Taxonomy" id="1314780"/>
    <lineage>
        <taxon>Eukaryota</taxon>
        <taxon>Fungi</taxon>
        <taxon>Dikarya</taxon>
        <taxon>Ascomycota</taxon>
        <taxon>Pezizomycotina</taxon>
        <taxon>Dothideomycetes</taxon>
        <taxon>Dothideomycetidae</taxon>
        <taxon>Capnodiales</taxon>
        <taxon>Piedraiaceae</taxon>
        <taxon>Piedraia</taxon>
    </lineage>
</organism>
<dbReference type="PANTHER" id="PTHR10728:SF40">
    <property type="entry name" value="PATATIN FAMILY PROTEIN"/>
    <property type="match status" value="1"/>
</dbReference>
<keyword evidence="3 5" id="KW-0442">Lipid degradation</keyword>
<evidence type="ECO:0000256" key="1">
    <source>
        <dbReference type="ARBA" id="ARBA00008780"/>
    </source>
</evidence>
<evidence type="ECO:0000313" key="10">
    <source>
        <dbReference type="Proteomes" id="UP000799421"/>
    </source>
</evidence>
<keyword evidence="2 5" id="KW-0378">Hydrolase</keyword>
<dbReference type="EC" id="3.1.1.5" evidence="6"/>
<dbReference type="Proteomes" id="UP000799421">
    <property type="component" value="Unassembled WGS sequence"/>
</dbReference>
<evidence type="ECO:0000256" key="3">
    <source>
        <dbReference type="ARBA" id="ARBA00022963"/>
    </source>
</evidence>
<name>A0A6A7BQI7_9PEZI</name>
<dbReference type="CDD" id="cd00147">
    <property type="entry name" value="cPLA2_like"/>
    <property type="match status" value="1"/>
</dbReference>
<feature type="region of interest" description="Disordered" evidence="7">
    <location>
        <begin position="430"/>
        <end position="467"/>
    </location>
</feature>
<accession>A0A6A7BQI7</accession>
<dbReference type="OrthoDB" id="6121437at2759"/>
<evidence type="ECO:0000256" key="2">
    <source>
        <dbReference type="ARBA" id="ARBA00022801"/>
    </source>
</evidence>
<dbReference type="GO" id="GO:0004622">
    <property type="term" value="F:phosphatidylcholine lysophospholipase activity"/>
    <property type="evidence" value="ECO:0007669"/>
    <property type="project" value="UniProtKB-EC"/>
</dbReference>
<dbReference type="SMART" id="SM00022">
    <property type="entry name" value="PLAc"/>
    <property type="match status" value="1"/>
</dbReference>
<dbReference type="AlphaFoldDB" id="A0A6A7BQI7"/>
<proteinExistence type="inferred from homology"/>
<dbReference type="Gene3D" id="3.40.1090.10">
    <property type="entry name" value="Cytosolic phospholipase A2 catalytic domain"/>
    <property type="match status" value="1"/>
</dbReference>